<keyword evidence="4" id="KW-0732">Signal</keyword>
<evidence type="ECO:0000259" key="6">
    <source>
        <dbReference type="Pfam" id="PF00135"/>
    </source>
</evidence>
<feature type="compositionally biased region" description="Polar residues" evidence="5">
    <location>
        <begin position="80"/>
        <end position="92"/>
    </location>
</feature>
<evidence type="ECO:0000256" key="4">
    <source>
        <dbReference type="RuleBase" id="RU361235"/>
    </source>
</evidence>
<evidence type="ECO:0000313" key="8">
    <source>
        <dbReference type="Proteomes" id="UP000077069"/>
    </source>
</evidence>
<keyword evidence="8" id="KW-1185">Reference proteome</keyword>
<gene>
    <name evidence="7" type="ORF">CC84DRAFT_1102720</name>
</gene>
<organism evidence="7 8">
    <name type="scientific">Paraphaeosphaeria sporulosa</name>
    <dbReference type="NCBI Taxonomy" id="1460663"/>
    <lineage>
        <taxon>Eukaryota</taxon>
        <taxon>Fungi</taxon>
        <taxon>Dikarya</taxon>
        <taxon>Ascomycota</taxon>
        <taxon>Pezizomycotina</taxon>
        <taxon>Dothideomycetes</taxon>
        <taxon>Pleosporomycetidae</taxon>
        <taxon>Pleosporales</taxon>
        <taxon>Massarineae</taxon>
        <taxon>Didymosphaeriaceae</taxon>
        <taxon>Paraphaeosphaeria</taxon>
    </lineage>
</organism>
<feature type="domain" description="Carboxylesterase type B" evidence="6">
    <location>
        <begin position="57"/>
        <end position="551"/>
    </location>
</feature>
<dbReference type="InterPro" id="IPR019819">
    <property type="entry name" value="Carboxylesterase_B_CS"/>
</dbReference>
<feature type="region of interest" description="Disordered" evidence="5">
    <location>
        <begin position="78"/>
        <end position="112"/>
    </location>
</feature>
<dbReference type="PROSITE" id="PS00941">
    <property type="entry name" value="CARBOXYLESTERASE_B_2"/>
    <property type="match status" value="1"/>
</dbReference>
<protein>
    <recommendedName>
        <fullName evidence="4">Carboxylic ester hydrolase</fullName>
        <ecNumber evidence="4">3.1.1.-</ecNumber>
    </recommendedName>
</protein>
<keyword evidence="3 4" id="KW-0378">Hydrolase</keyword>
<reference evidence="7 8" key="1">
    <citation type="submission" date="2016-05" db="EMBL/GenBank/DDBJ databases">
        <title>Comparative analysis of secretome profiles of manganese(II)-oxidizing ascomycete fungi.</title>
        <authorList>
            <consortium name="DOE Joint Genome Institute"/>
            <person name="Zeiner C.A."/>
            <person name="Purvine S.O."/>
            <person name="Zink E.M."/>
            <person name="Wu S."/>
            <person name="Pasa-Tolic L."/>
            <person name="Chaput D.L."/>
            <person name="Haridas S."/>
            <person name="Grigoriev I.V."/>
            <person name="Santelli C.M."/>
            <person name="Hansel C.M."/>
        </authorList>
    </citation>
    <scope>NUCLEOTIDE SEQUENCE [LARGE SCALE GENOMIC DNA]</scope>
    <source>
        <strain evidence="7 8">AP3s5-JAC2a</strain>
    </source>
</reference>
<dbReference type="InterPro" id="IPR050309">
    <property type="entry name" value="Type-B_Carboxylest/Lipase"/>
</dbReference>
<dbReference type="Proteomes" id="UP000077069">
    <property type="component" value="Unassembled WGS sequence"/>
</dbReference>
<dbReference type="EMBL" id="KV441560">
    <property type="protein sequence ID" value="OAF99981.1"/>
    <property type="molecule type" value="Genomic_DNA"/>
</dbReference>
<dbReference type="SUPFAM" id="SSF53474">
    <property type="entry name" value="alpha/beta-Hydrolases"/>
    <property type="match status" value="1"/>
</dbReference>
<sequence>MISLPFLLALATTLQRAVAVPHVKPFAQWKRQSSTNVTSSTQVDLGYEVYEGVANASTGLNTFKGIRYAAAPTGTLRWQAPQSPESNRSNVISAAKPGPTCPQSSRARPGAVTSGVTGSEDCLFLNVYAPQNASDLPVLVYIHGGGYGQGSAAADMSGIINANNDSFVGVVIQYRLGAFGFLAGDEVHRNGVTNAGILDQLFALQWVQAYIELFGGDPTRVTISGESAGAGSVMLLDIAYGGTLGTSLFVNSITASPYLPQQYHYKDWVPSQSYYAFAIAAGCPPRWAYGNSSQTVFECLISQSTESLQSASELVSQSGTFGSWGFLPVTDDVFIQSTPSKALLERKVNGLNQLSGNNAQEGDIFTTQNITTENDLVDWIHLVFPLFTQDDVAKLLYYYASSNISDSSDGLNEFATEGTIGPTIVNVSQTATGQQQRAQAIYGESTFVCPSYWIAEAYNARGRTGYKYQYSVPIALHGVDPNIYFGPAPANVGPDMVLAFRRIWGNFITTGNPSISASVASGSNSNGTSQSSLEDWPVFALWDPRMVNLNQTGGSPQSMSLANSTSGVLNVNATVYIGPGQTNDITLVDAYSWEGGRGKRCDFWMSVAGIVPA</sequence>
<feature type="signal peptide" evidence="4">
    <location>
        <begin position="1"/>
        <end position="19"/>
    </location>
</feature>
<dbReference type="Gene3D" id="3.40.50.1820">
    <property type="entry name" value="alpha/beta hydrolase"/>
    <property type="match status" value="1"/>
</dbReference>
<dbReference type="STRING" id="1460663.A0A177BZG6"/>
<evidence type="ECO:0000256" key="2">
    <source>
        <dbReference type="ARBA" id="ARBA00010515"/>
    </source>
</evidence>
<dbReference type="ESTHER" id="9pleo-a0a177bzg6">
    <property type="family name" value="Fungal_carboxylesterase_lipase"/>
</dbReference>
<name>A0A177BZG6_9PLEO</name>
<dbReference type="GO" id="GO:0016787">
    <property type="term" value="F:hydrolase activity"/>
    <property type="evidence" value="ECO:0007669"/>
    <property type="project" value="UniProtKB-KW"/>
</dbReference>
<dbReference type="InterPro" id="IPR019826">
    <property type="entry name" value="Carboxylesterase_B_AS"/>
</dbReference>
<dbReference type="InParanoid" id="A0A177BZG6"/>
<dbReference type="AlphaFoldDB" id="A0A177BZG6"/>
<proteinExistence type="inferred from homology"/>
<feature type="chain" id="PRO_5007948923" description="Carboxylic ester hydrolase" evidence="4">
    <location>
        <begin position="20"/>
        <end position="613"/>
    </location>
</feature>
<dbReference type="InterPro" id="IPR002168">
    <property type="entry name" value="Lipase_GDXG_HIS_AS"/>
</dbReference>
<dbReference type="OrthoDB" id="408631at2759"/>
<evidence type="ECO:0000256" key="1">
    <source>
        <dbReference type="ARBA" id="ARBA00005964"/>
    </source>
</evidence>
<evidence type="ECO:0000256" key="3">
    <source>
        <dbReference type="ARBA" id="ARBA00022801"/>
    </source>
</evidence>
<dbReference type="Pfam" id="PF00135">
    <property type="entry name" value="COesterase"/>
    <property type="match status" value="1"/>
</dbReference>
<dbReference type="RefSeq" id="XP_018030347.1">
    <property type="nucleotide sequence ID" value="XM_018174977.1"/>
</dbReference>
<dbReference type="PROSITE" id="PS00122">
    <property type="entry name" value="CARBOXYLESTERASE_B_1"/>
    <property type="match status" value="1"/>
</dbReference>
<comment type="similarity">
    <text evidence="1 4">Belongs to the type-B carboxylesterase/lipase family.</text>
</comment>
<dbReference type="EC" id="3.1.1.-" evidence="4"/>
<evidence type="ECO:0000256" key="5">
    <source>
        <dbReference type="SAM" id="MobiDB-lite"/>
    </source>
</evidence>
<dbReference type="InterPro" id="IPR029058">
    <property type="entry name" value="AB_hydrolase_fold"/>
</dbReference>
<accession>A0A177BZG6</accession>
<dbReference type="GeneID" id="28758463"/>
<dbReference type="PANTHER" id="PTHR11559">
    <property type="entry name" value="CARBOXYLESTERASE"/>
    <property type="match status" value="1"/>
</dbReference>
<comment type="similarity">
    <text evidence="2">Belongs to the 'GDXG' lipolytic enzyme family.</text>
</comment>
<dbReference type="PROSITE" id="PS01173">
    <property type="entry name" value="LIPASE_GDXG_HIS"/>
    <property type="match status" value="1"/>
</dbReference>
<evidence type="ECO:0000313" key="7">
    <source>
        <dbReference type="EMBL" id="OAF99981.1"/>
    </source>
</evidence>
<dbReference type="InterPro" id="IPR002018">
    <property type="entry name" value="CarbesteraseB"/>
</dbReference>